<evidence type="ECO:0000256" key="1">
    <source>
        <dbReference type="ARBA" id="ARBA00023015"/>
    </source>
</evidence>
<dbReference type="SMART" id="SM00421">
    <property type="entry name" value="HTH_LUXR"/>
    <property type="match status" value="1"/>
</dbReference>
<dbReference type="EMBL" id="JACSPQ010000010">
    <property type="protein sequence ID" value="MBD8002447.1"/>
    <property type="molecule type" value="Genomic_DNA"/>
</dbReference>
<reference evidence="5 6" key="1">
    <citation type="submission" date="2020-08" db="EMBL/GenBank/DDBJ databases">
        <title>A Genomic Blueprint of the Chicken Gut Microbiome.</title>
        <authorList>
            <person name="Gilroy R."/>
            <person name="Ravi A."/>
            <person name="Getino M."/>
            <person name="Pursley I."/>
            <person name="Horton D.L."/>
            <person name="Alikhan N.-F."/>
            <person name="Baker D."/>
            <person name="Gharbi K."/>
            <person name="Hall N."/>
            <person name="Watson M."/>
            <person name="Adriaenssens E.M."/>
            <person name="Foster-Nyarko E."/>
            <person name="Jarju S."/>
            <person name="Secka A."/>
            <person name="Antonio M."/>
            <person name="Oren A."/>
            <person name="Chaudhuri R."/>
            <person name="La Ragione R.M."/>
            <person name="Hildebrand F."/>
            <person name="Pallen M.J."/>
        </authorList>
    </citation>
    <scope>NUCLEOTIDE SEQUENCE [LARGE SCALE GENOMIC DNA]</scope>
    <source>
        <strain evidence="5 6">Sa1YUN3</strain>
    </source>
</reference>
<dbReference type="PANTHER" id="PTHR44688:SF16">
    <property type="entry name" value="DNA-BINDING TRANSCRIPTIONAL ACTIVATOR DEVR_DOSR"/>
    <property type="match status" value="1"/>
</dbReference>
<dbReference type="PROSITE" id="PS00622">
    <property type="entry name" value="HTH_LUXR_1"/>
    <property type="match status" value="1"/>
</dbReference>
<dbReference type="InterPro" id="IPR000792">
    <property type="entry name" value="Tscrpt_reg_LuxR_C"/>
</dbReference>
<gene>
    <name evidence="5" type="ORF">H9626_09510</name>
</gene>
<sequence length="253" mass="28973">MDIQQTLNNKLLNQEFSTTDKDCESILTAHKMTARTYARTENAIAVLSDMKANISYLYYGGVAETLDIAPKNTEQTISSIWEEKIFKQIHPEDLVEKYAQELRFFHFLKKMPVEKRTDYYIANRIRMRNKDGKYFPVIHRMFYIASAPNGSIWLALCLYNLSATGEKADSRMIIDTSNGTGIEPDRLSEQNILTTREKEILSFIGEGKASKDIARLLCISINTVNRHRQNILEKLHAGNSIQAYQIAKELGLL</sequence>
<dbReference type="PROSITE" id="PS50043">
    <property type="entry name" value="HTH_LUXR_2"/>
    <property type="match status" value="1"/>
</dbReference>
<dbReference type="PANTHER" id="PTHR44688">
    <property type="entry name" value="DNA-BINDING TRANSCRIPTIONAL ACTIVATOR DEVR_DOSR"/>
    <property type="match status" value="1"/>
</dbReference>
<dbReference type="CDD" id="cd06170">
    <property type="entry name" value="LuxR_C_like"/>
    <property type="match status" value="1"/>
</dbReference>
<dbReference type="Proteomes" id="UP000616346">
    <property type="component" value="Unassembled WGS sequence"/>
</dbReference>
<keyword evidence="6" id="KW-1185">Reference proteome</keyword>
<dbReference type="SUPFAM" id="SSF46894">
    <property type="entry name" value="C-terminal effector domain of the bipartite response regulators"/>
    <property type="match status" value="1"/>
</dbReference>
<dbReference type="RefSeq" id="WP_178256076.1">
    <property type="nucleotide sequence ID" value="NZ_JACSPQ010000010.1"/>
</dbReference>
<organism evidence="5 6">
    <name type="scientific">Phocaeicola faecium</name>
    <dbReference type="NCBI Taxonomy" id="2762213"/>
    <lineage>
        <taxon>Bacteria</taxon>
        <taxon>Pseudomonadati</taxon>
        <taxon>Bacteroidota</taxon>
        <taxon>Bacteroidia</taxon>
        <taxon>Bacteroidales</taxon>
        <taxon>Bacteroidaceae</taxon>
        <taxon>Phocaeicola</taxon>
    </lineage>
</organism>
<dbReference type="Gene3D" id="3.30.450.20">
    <property type="entry name" value="PAS domain"/>
    <property type="match status" value="1"/>
</dbReference>
<evidence type="ECO:0000256" key="2">
    <source>
        <dbReference type="ARBA" id="ARBA00023125"/>
    </source>
</evidence>
<evidence type="ECO:0000313" key="6">
    <source>
        <dbReference type="Proteomes" id="UP000616346"/>
    </source>
</evidence>
<protein>
    <submittedName>
        <fullName evidence="5">Response regulator transcription factor</fullName>
    </submittedName>
</protein>
<evidence type="ECO:0000259" key="4">
    <source>
        <dbReference type="PROSITE" id="PS50043"/>
    </source>
</evidence>
<keyword evidence="2" id="KW-0238">DNA-binding</keyword>
<keyword evidence="3" id="KW-0804">Transcription</keyword>
<keyword evidence="1" id="KW-0805">Transcription regulation</keyword>
<name>A0ABR8VCF0_9BACT</name>
<dbReference type="InterPro" id="IPR036388">
    <property type="entry name" value="WH-like_DNA-bd_sf"/>
</dbReference>
<feature type="domain" description="HTH luxR-type" evidence="4">
    <location>
        <begin position="186"/>
        <end position="251"/>
    </location>
</feature>
<comment type="caution">
    <text evidence="5">The sequence shown here is derived from an EMBL/GenBank/DDBJ whole genome shotgun (WGS) entry which is preliminary data.</text>
</comment>
<proteinExistence type="predicted"/>
<accession>A0ABR8VCF0</accession>
<evidence type="ECO:0000313" key="5">
    <source>
        <dbReference type="EMBL" id="MBD8002447.1"/>
    </source>
</evidence>
<evidence type="ECO:0000256" key="3">
    <source>
        <dbReference type="ARBA" id="ARBA00023163"/>
    </source>
</evidence>
<dbReference type="Pfam" id="PF00196">
    <property type="entry name" value="GerE"/>
    <property type="match status" value="1"/>
</dbReference>
<dbReference type="InterPro" id="IPR016032">
    <property type="entry name" value="Sig_transdc_resp-reg_C-effctor"/>
</dbReference>
<dbReference type="PRINTS" id="PR00038">
    <property type="entry name" value="HTHLUXR"/>
</dbReference>
<dbReference type="Gene3D" id="1.10.10.10">
    <property type="entry name" value="Winged helix-like DNA-binding domain superfamily/Winged helix DNA-binding domain"/>
    <property type="match status" value="1"/>
</dbReference>